<dbReference type="GO" id="GO:0012505">
    <property type="term" value="C:endomembrane system"/>
    <property type="evidence" value="ECO:0007669"/>
    <property type="project" value="TreeGrafter"/>
</dbReference>
<proteinExistence type="predicted"/>
<keyword evidence="7" id="KW-1185">Reference proteome</keyword>
<comment type="subcellular location">
    <subcellularLocation>
        <location evidence="1">Membrane</location>
    </subcellularLocation>
</comment>
<evidence type="ECO:0000256" key="2">
    <source>
        <dbReference type="ARBA" id="ARBA00022448"/>
    </source>
</evidence>
<feature type="domain" description="T-SNARE coiled-coil homology" evidence="6">
    <location>
        <begin position="160"/>
        <end position="222"/>
    </location>
</feature>
<evidence type="ECO:0000313" key="7">
    <source>
        <dbReference type="Proteomes" id="UP000694846"/>
    </source>
</evidence>
<keyword evidence="3" id="KW-0175">Coiled coil</keyword>
<dbReference type="OrthoDB" id="428895at2759"/>
<name>A0A8B8FH98_9HEMI</name>
<dbReference type="InterPro" id="IPR000727">
    <property type="entry name" value="T_SNARE_dom"/>
</dbReference>
<dbReference type="CDD" id="cd15852">
    <property type="entry name" value="SNARE_Syntaxin8"/>
    <property type="match status" value="1"/>
</dbReference>
<dbReference type="GO" id="GO:0006906">
    <property type="term" value="P:vesicle fusion"/>
    <property type="evidence" value="ECO:0007669"/>
    <property type="project" value="TreeGrafter"/>
</dbReference>
<dbReference type="SUPFAM" id="SSF58038">
    <property type="entry name" value="SNARE fusion complex"/>
    <property type="match status" value="1"/>
</dbReference>
<dbReference type="Proteomes" id="UP000694846">
    <property type="component" value="Unplaced"/>
</dbReference>
<keyword evidence="5" id="KW-1133">Transmembrane helix</keyword>
<evidence type="ECO:0000256" key="4">
    <source>
        <dbReference type="ARBA" id="ARBA00023136"/>
    </source>
</evidence>
<evidence type="ECO:0000256" key="1">
    <source>
        <dbReference type="ARBA" id="ARBA00004370"/>
    </source>
</evidence>
<dbReference type="PANTHER" id="PTHR19957:SF124">
    <property type="entry name" value="SYNTAXIN-8"/>
    <property type="match status" value="1"/>
</dbReference>
<evidence type="ECO:0000256" key="3">
    <source>
        <dbReference type="ARBA" id="ARBA00023054"/>
    </source>
</evidence>
<reference evidence="8" key="1">
    <citation type="submission" date="2025-08" db="UniProtKB">
        <authorList>
            <consortium name="RefSeq"/>
        </authorList>
    </citation>
    <scope>IDENTIFICATION</scope>
    <source>
        <tissue evidence="8">Whole body</tissue>
    </source>
</reference>
<dbReference type="InterPro" id="IPR041875">
    <property type="entry name" value="Syntaxin-8_SNARE"/>
</dbReference>
<sequence>MALINIANGDNDPWMIEHESCEKLYREIEGLLNVRDLEHKSSEKYILYSSQIRLRLKQYADEVQQLLHKLRGLSTSMAITMDEEERRERMIELLQSRNILLNRRFQNRNNSNMLERQELMRPSTSKVAAKKVETPITGWLDSDDDEKPLLNENALKQQQQYLLKEQDDGLDELASIVSRQKNIAITISSEVDMQNEMVDDLLVKMDKTTAGIENETKNVGQILKKDSTRGLWVIIILLLIANIFVALS</sequence>
<evidence type="ECO:0000259" key="6">
    <source>
        <dbReference type="PROSITE" id="PS50192"/>
    </source>
</evidence>
<dbReference type="PROSITE" id="PS50192">
    <property type="entry name" value="T_SNARE"/>
    <property type="match status" value="1"/>
</dbReference>
<evidence type="ECO:0000256" key="5">
    <source>
        <dbReference type="SAM" id="Phobius"/>
    </source>
</evidence>
<protein>
    <submittedName>
        <fullName evidence="8">Syntaxin-8</fullName>
    </submittedName>
</protein>
<dbReference type="SMART" id="SM00397">
    <property type="entry name" value="t_SNARE"/>
    <property type="match status" value="1"/>
</dbReference>
<dbReference type="GO" id="GO:0006886">
    <property type="term" value="P:intracellular protein transport"/>
    <property type="evidence" value="ECO:0007669"/>
    <property type="project" value="TreeGrafter"/>
</dbReference>
<feature type="transmembrane region" description="Helical" evidence="5">
    <location>
        <begin position="230"/>
        <end position="247"/>
    </location>
</feature>
<dbReference type="AlphaFoldDB" id="A0A8B8FH98"/>
<dbReference type="RefSeq" id="XP_025409715.1">
    <property type="nucleotide sequence ID" value="XM_025553930.1"/>
</dbReference>
<organism evidence="7 8">
    <name type="scientific">Sipha flava</name>
    <name type="common">yellow sugarcane aphid</name>
    <dbReference type="NCBI Taxonomy" id="143950"/>
    <lineage>
        <taxon>Eukaryota</taxon>
        <taxon>Metazoa</taxon>
        <taxon>Ecdysozoa</taxon>
        <taxon>Arthropoda</taxon>
        <taxon>Hexapoda</taxon>
        <taxon>Insecta</taxon>
        <taxon>Pterygota</taxon>
        <taxon>Neoptera</taxon>
        <taxon>Paraneoptera</taxon>
        <taxon>Hemiptera</taxon>
        <taxon>Sternorrhyncha</taxon>
        <taxon>Aphidomorpha</taxon>
        <taxon>Aphidoidea</taxon>
        <taxon>Aphididae</taxon>
        <taxon>Sipha</taxon>
    </lineage>
</organism>
<keyword evidence="2" id="KW-0813">Transport</keyword>
<evidence type="ECO:0000313" key="8">
    <source>
        <dbReference type="RefSeq" id="XP_025409715.1"/>
    </source>
</evidence>
<accession>A0A8B8FH98</accession>
<dbReference type="GO" id="GO:0000149">
    <property type="term" value="F:SNARE binding"/>
    <property type="evidence" value="ECO:0007669"/>
    <property type="project" value="TreeGrafter"/>
</dbReference>
<dbReference type="Gene3D" id="1.20.5.110">
    <property type="match status" value="1"/>
</dbReference>
<gene>
    <name evidence="8" type="primary">LOC112683069</name>
</gene>
<dbReference type="GeneID" id="112683069"/>
<dbReference type="GO" id="GO:0005484">
    <property type="term" value="F:SNAP receptor activity"/>
    <property type="evidence" value="ECO:0007669"/>
    <property type="project" value="TreeGrafter"/>
</dbReference>
<dbReference type="GO" id="GO:0031201">
    <property type="term" value="C:SNARE complex"/>
    <property type="evidence" value="ECO:0007669"/>
    <property type="project" value="TreeGrafter"/>
</dbReference>
<dbReference type="PANTHER" id="PTHR19957">
    <property type="entry name" value="SYNTAXIN"/>
    <property type="match status" value="1"/>
</dbReference>
<dbReference type="InterPro" id="IPR045242">
    <property type="entry name" value="Syntaxin"/>
</dbReference>
<keyword evidence="5" id="KW-0812">Transmembrane</keyword>
<dbReference type="GO" id="GO:0048278">
    <property type="term" value="P:vesicle docking"/>
    <property type="evidence" value="ECO:0007669"/>
    <property type="project" value="TreeGrafter"/>
</dbReference>
<keyword evidence="4 5" id="KW-0472">Membrane</keyword>